<evidence type="ECO:0000313" key="1">
    <source>
        <dbReference type="EMBL" id="ETO83713.1"/>
    </source>
</evidence>
<dbReference type="EMBL" id="ANJA01000446">
    <property type="protein sequence ID" value="ETO83713.1"/>
    <property type="molecule type" value="Genomic_DNA"/>
</dbReference>
<protein>
    <submittedName>
        <fullName evidence="1">Uncharacterized protein</fullName>
    </submittedName>
</protein>
<proteinExistence type="predicted"/>
<gene>
    <name evidence="1" type="ORF">F444_02310</name>
</gene>
<sequence>MEEWLRAAGGCPTSIGSLTGMANGGTWAEDGKKDGIALHESGVVTTNGYQHGPC</sequence>
<accession>A0A081AXV2</accession>
<name>A0A081AXV2_PHYNI</name>
<reference evidence="1 2" key="1">
    <citation type="submission" date="2013-11" db="EMBL/GenBank/DDBJ databases">
        <title>The Genome Sequence of Phytophthora parasitica P1976.</title>
        <authorList>
            <consortium name="The Broad Institute Genomics Platform"/>
            <person name="Russ C."/>
            <person name="Tyler B."/>
            <person name="Panabieres F."/>
            <person name="Shan W."/>
            <person name="Tripathy S."/>
            <person name="Grunwald N."/>
            <person name="Machado M."/>
            <person name="Johnson C.S."/>
            <person name="Walker B."/>
            <person name="Young S."/>
            <person name="Zeng Q."/>
            <person name="Gargeya S."/>
            <person name="Fitzgerald M."/>
            <person name="Haas B."/>
            <person name="Abouelleil A."/>
            <person name="Allen A.W."/>
            <person name="Alvarado L."/>
            <person name="Arachchi H.M."/>
            <person name="Berlin A.M."/>
            <person name="Chapman S.B."/>
            <person name="Gainer-Dewar J."/>
            <person name="Goldberg J."/>
            <person name="Griggs A."/>
            <person name="Gujja S."/>
            <person name="Hansen M."/>
            <person name="Howarth C."/>
            <person name="Imamovic A."/>
            <person name="Ireland A."/>
            <person name="Larimer J."/>
            <person name="McCowan C."/>
            <person name="Murphy C."/>
            <person name="Pearson M."/>
            <person name="Poon T.W."/>
            <person name="Priest M."/>
            <person name="Roberts A."/>
            <person name="Saif S."/>
            <person name="Shea T."/>
            <person name="Sisk P."/>
            <person name="Sykes S."/>
            <person name="Wortman J."/>
            <person name="Nusbaum C."/>
            <person name="Birren B."/>
        </authorList>
    </citation>
    <scope>NUCLEOTIDE SEQUENCE [LARGE SCALE GENOMIC DNA]</scope>
    <source>
        <strain evidence="1 2">P1976</strain>
    </source>
</reference>
<dbReference type="Proteomes" id="UP000028582">
    <property type="component" value="Unassembled WGS sequence"/>
</dbReference>
<comment type="caution">
    <text evidence="1">The sequence shown here is derived from an EMBL/GenBank/DDBJ whole genome shotgun (WGS) entry which is preliminary data.</text>
</comment>
<evidence type="ECO:0000313" key="2">
    <source>
        <dbReference type="Proteomes" id="UP000028582"/>
    </source>
</evidence>
<organism evidence="1 2">
    <name type="scientific">Phytophthora nicotianae P1976</name>
    <dbReference type="NCBI Taxonomy" id="1317066"/>
    <lineage>
        <taxon>Eukaryota</taxon>
        <taxon>Sar</taxon>
        <taxon>Stramenopiles</taxon>
        <taxon>Oomycota</taxon>
        <taxon>Peronosporomycetes</taxon>
        <taxon>Peronosporales</taxon>
        <taxon>Peronosporaceae</taxon>
        <taxon>Phytophthora</taxon>
    </lineage>
</organism>
<dbReference type="AlphaFoldDB" id="A0A081AXV2"/>